<reference evidence="3" key="1">
    <citation type="submission" date="2020-11" db="EMBL/GenBank/DDBJ databases">
        <title>Intraspecies plasmid and genomic variation of Mycobacterium kubicae revealed by the complete genome sequences of two clinical isolates.</title>
        <authorList>
            <person name="Hendrix J.R."/>
            <person name="Epperson L.E."/>
            <person name="Honda J.R."/>
            <person name="Strong M."/>
        </authorList>
    </citation>
    <scope>NUCLEOTIDE SEQUENCE</scope>
    <source>
        <strain evidence="3">JCM 13573</strain>
    </source>
</reference>
<dbReference type="InterPro" id="IPR026954">
    <property type="entry name" value="PknH-like_Extracell"/>
</dbReference>
<feature type="region of interest" description="Disordered" evidence="1">
    <location>
        <begin position="1"/>
        <end position="23"/>
    </location>
</feature>
<gene>
    <name evidence="3" type="ORF">I2456_16555</name>
</gene>
<dbReference type="Pfam" id="PF14032">
    <property type="entry name" value="PknH_C"/>
    <property type="match status" value="1"/>
</dbReference>
<evidence type="ECO:0000313" key="4">
    <source>
        <dbReference type="Proteomes" id="UP000663583"/>
    </source>
</evidence>
<dbReference type="Gene3D" id="3.40.1000.70">
    <property type="entry name" value="PknH-like extracellular domain"/>
    <property type="match status" value="1"/>
</dbReference>
<dbReference type="InterPro" id="IPR038232">
    <property type="entry name" value="PknH-like_Extracell_sf"/>
</dbReference>
<feature type="domain" description="PknH-like extracellular" evidence="2">
    <location>
        <begin position="76"/>
        <end position="246"/>
    </location>
</feature>
<dbReference type="AlphaFoldDB" id="A0AAX1JJU9"/>
<organism evidence="3 4">
    <name type="scientific">Mycobacterium kubicae</name>
    <dbReference type="NCBI Taxonomy" id="120959"/>
    <lineage>
        <taxon>Bacteria</taxon>
        <taxon>Bacillati</taxon>
        <taxon>Actinomycetota</taxon>
        <taxon>Actinomycetes</taxon>
        <taxon>Mycobacteriales</taxon>
        <taxon>Mycobacteriaceae</taxon>
        <taxon>Mycobacterium</taxon>
        <taxon>Mycobacterium simiae complex</taxon>
    </lineage>
</organism>
<evidence type="ECO:0000256" key="1">
    <source>
        <dbReference type="SAM" id="MobiDB-lite"/>
    </source>
</evidence>
<dbReference type="Proteomes" id="UP000663583">
    <property type="component" value="Chromosome"/>
</dbReference>
<name>A0AAX1JJU9_9MYCO</name>
<evidence type="ECO:0000259" key="2">
    <source>
        <dbReference type="Pfam" id="PF14032"/>
    </source>
</evidence>
<dbReference type="EMBL" id="CP065047">
    <property type="protein sequence ID" value="QPI40777.1"/>
    <property type="molecule type" value="Genomic_DNA"/>
</dbReference>
<protein>
    <submittedName>
        <fullName evidence="3">Sensor domain-containing protein</fullName>
    </submittedName>
</protein>
<dbReference type="KEGG" id="mku:I2456_16555"/>
<accession>A0AAX1JJU9</accession>
<sequence length="262" mass="27328">MQTSRAHGQVVATPPGGLSVKGRGGSPLSQRYALARVACCVPLISAVTALSGCSTVVAGTPKAAPRGPASGGPIYPSQLDDLLTPSGSFSAVPNNPLGEEDMQSALFIGADPAQCHGAVAFGRFPLFPANYTGREARTQQDHDRNQHQLLEVSATYPSNFNAAGFLDSVRSTVSACQRPVSAWGDSGRGMTVNPAPLVPSPPEVAQWMTNLGGQQWACDFAVISKANVVSQIVTCSPDRSVDIEGLVAKRLKKINDLLNSTS</sequence>
<proteinExistence type="predicted"/>
<evidence type="ECO:0000313" key="3">
    <source>
        <dbReference type="EMBL" id="QPI40777.1"/>
    </source>
</evidence>